<protein>
    <submittedName>
        <fullName evidence="3">Flp pilus assembly protein CpaB</fullName>
    </submittedName>
</protein>
<feature type="signal peptide" evidence="1">
    <location>
        <begin position="1"/>
        <end position="21"/>
    </location>
</feature>
<name>A0ABS7QLH3_9ACTN</name>
<feature type="domain" description="SAF" evidence="2">
    <location>
        <begin position="41"/>
        <end position="103"/>
    </location>
</feature>
<dbReference type="CDD" id="cd11614">
    <property type="entry name" value="SAF_CpaB_FlgA_like"/>
    <property type="match status" value="1"/>
</dbReference>
<comment type="caution">
    <text evidence="3">The sequence shown here is derived from an EMBL/GenBank/DDBJ whole genome shotgun (WGS) entry which is preliminary data.</text>
</comment>
<dbReference type="Pfam" id="PF16976">
    <property type="entry name" value="RcpC"/>
    <property type="match status" value="1"/>
</dbReference>
<dbReference type="InterPro" id="IPR031571">
    <property type="entry name" value="RcpC_dom"/>
</dbReference>
<accession>A0ABS7QLH3</accession>
<evidence type="ECO:0000313" key="4">
    <source>
        <dbReference type="Proteomes" id="UP001198565"/>
    </source>
</evidence>
<dbReference type="NCBIfam" id="TIGR03177">
    <property type="entry name" value="pilus_cpaB"/>
    <property type="match status" value="1"/>
</dbReference>
<dbReference type="Proteomes" id="UP001198565">
    <property type="component" value="Unassembled WGS sequence"/>
</dbReference>
<dbReference type="SMART" id="SM00858">
    <property type="entry name" value="SAF"/>
    <property type="match status" value="1"/>
</dbReference>
<reference evidence="3 4" key="1">
    <citation type="submission" date="2021-08" db="EMBL/GenBank/DDBJ databases">
        <title>Streptomyces sp. PTM05 isolated from lichen.</title>
        <authorList>
            <person name="Somphong A."/>
            <person name="Phongsopitanun W."/>
            <person name="Tanasupawat S."/>
        </authorList>
    </citation>
    <scope>NUCLEOTIDE SEQUENCE [LARGE SCALE GENOMIC DNA]</scope>
    <source>
        <strain evidence="3 4">Ptm05</strain>
    </source>
</reference>
<dbReference type="InterPro" id="IPR017592">
    <property type="entry name" value="Pilus_assmbl_Flp-typ_CpaB"/>
</dbReference>
<gene>
    <name evidence="3" type="primary">cpaB</name>
    <name evidence="3" type="ORF">K7472_04205</name>
</gene>
<evidence type="ECO:0000259" key="2">
    <source>
        <dbReference type="SMART" id="SM00858"/>
    </source>
</evidence>
<dbReference type="EMBL" id="JAINVZ010000002">
    <property type="protein sequence ID" value="MBY8884046.1"/>
    <property type="molecule type" value="Genomic_DNA"/>
</dbReference>
<evidence type="ECO:0000256" key="1">
    <source>
        <dbReference type="SAM" id="SignalP"/>
    </source>
</evidence>
<dbReference type="InterPro" id="IPR013974">
    <property type="entry name" value="SAF"/>
</dbReference>
<evidence type="ECO:0000313" key="3">
    <source>
        <dbReference type="EMBL" id="MBY8884046.1"/>
    </source>
</evidence>
<dbReference type="RefSeq" id="WP_222973965.1">
    <property type="nucleotide sequence ID" value="NZ_JAINVZ010000002.1"/>
</dbReference>
<feature type="chain" id="PRO_5045954705" evidence="1">
    <location>
        <begin position="22"/>
        <end position="235"/>
    </location>
</feature>
<dbReference type="Pfam" id="PF08666">
    <property type="entry name" value="SAF"/>
    <property type="match status" value="1"/>
</dbReference>
<keyword evidence="1" id="KW-0732">Signal</keyword>
<proteinExistence type="predicted"/>
<sequence length="235" mass="24962">MNSRQRRGVVLLALSVLCAIAAFFGVVAVVGDVDSKVGSETTAYELDQDIPAYQPLSPDQFHRVNVPKRWLPATAVTDLGDVNGKIAAAALSKGSLLQTDMVSDRPQLRPDEQEIAIMVDAETGVAGTIDPGDQVNIFATFANGGPGGKPESRIIVSDARVLEIGKITQAGQTSDQNDSRDPGKQVPITFALQTEDAQRVAYAESFATKVRLALVAPGSPSVPQDQRTYTLDGDK</sequence>
<organism evidence="3 4">
    <name type="scientific">Streptantibioticus parmotrematis</name>
    <dbReference type="NCBI Taxonomy" id="2873249"/>
    <lineage>
        <taxon>Bacteria</taxon>
        <taxon>Bacillati</taxon>
        <taxon>Actinomycetota</taxon>
        <taxon>Actinomycetes</taxon>
        <taxon>Kitasatosporales</taxon>
        <taxon>Streptomycetaceae</taxon>
        <taxon>Streptantibioticus</taxon>
    </lineage>
</organism>
<keyword evidence="4" id="KW-1185">Reference proteome</keyword>